<evidence type="ECO:0000256" key="2">
    <source>
        <dbReference type="ARBA" id="ARBA00022475"/>
    </source>
</evidence>
<feature type="transmembrane region" description="Helical" evidence="6">
    <location>
        <begin position="77"/>
        <end position="96"/>
    </location>
</feature>
<dbReference type="STRING" id="1629334.Cva_01188"/>
<comment type="subcellular location">
    <subcellularLocation>
        <location evidence="1">Cell membrane</location>
        <topology evidence="1">Multi-pass membrane protein</topology>
    </subcellularLocation>
</comment>
<feature type="transmembrane region" description="Helical" evidence="6">
    <location>
        <begin position="368"/>
        <end position="388"/>
    </location>
</feature>
<gene>
    <name evidence="8" type="primary">mdtL_2</name>
    <name evidence="8" type="ORF">Cva_01188</name>
</gene>
<feature type="domain" description="Major facilitator superfamily (MFS) profile" evidence="7">
    <location>
        <begin position="11"/>
        <end position="392"/>
    </location>
</feature>
<dbReference type="EMBL" id="BBVC01000065">
    <property type="protein sequence ID" value="GAO98526.1"/>
    <property type="molecule type" value="Genomic_DNA"/>
</dbReference>
<dbReference type="InterPro" id="IPR011701">
    <property type="entry name" value="MFS"/>
</dbReference>
<dbReference type="PROSITE" id="PS50850">
    <property type="entry name" value="MFS"/>
    <property type="match status" value="1"/>
</dbReference>
<sequence>MKKNVAAKGMVLATIILMDILSGMEFDLFVPSFPELQSYFSLSPFWVETLLSVNFAGYCLSLFFVGGLADHYGRKPIILLGLMTFIIGSILCLWASSYQFLLVGRFLQGVGIAAPAILSFLIIADAYSLKKQQTLFAILNGLLNFSAGAAPVLGSYITLYFHWQGNFMALLFLGLTAFVMSILFIPAHKLPEHKATLSLSGYLPIFQSKPLMLLILHIVFNFVPYWVFVGMSPLLYMEDLGVSLAHFGYYQGALAFVFAFGSICFGLIVSRYDQKKMLYVSALIFIIGLMSMVLITLLDTPNPLFITLAFLLFIIGQIIPSTILHPLCLNFMPQAKGRVSAILQGGRLIFAALSLQLAGYFYQGSFRNIGIIIAVFILFTVITLFFVIKNRELMAFSQNNK</sequence>
<feature type="transmembrane region" description="Helical" evidence="6">
    <location>
        <begin position="45"/>
        <end position="65"/>
    </location>
</feature>
<evidence type="ECO:0000313" key="8">
    <source>
        <dbReference type="EMBL" id="GAO98526.1"/>
    </source>
</evidence>
<keyword evidence="4 6" id="KW-1133">Transmembrane helix</keyword>
<evidence type="ECO:0000256" key="4">
    <source>
        <dbReference type="ARBA" id="ARBA00022989"/>
    </source>
</evidence>
<feature type="transmembrane region" description="Helical" evidence="6">
    <location>
        <begin position="211"/>
        <end position="229"/>
    </location>
</feature>
<protein>
    <submittedName>
        <fullName evidence="8">Multidrug resistance protein MdtL</fullName>
    </submittedName>
</protein>
<feature type="transmembrane region" description="Helical" evidence="6">
    <location>
        <begin position="167"/>
        <end position="190"/>
    </location>
</feature>
<feature type="transmembrane region" description="Helical" evidence="6">
    <location>
        <begin position="12"/>
        <end position="33"/>
    </location>
</feature>
<evidence type="ECO:0000313" key="9">
    <source>
        <dbReference type="Proteomes" id="UP000036771"/>
    </source>
</evidence>
<evidence type="ECO:0000256" key="3">
    <source>
        <dbReference type="ARBA" id="ARBA00022692"/>
    </source>
</evidence>
<dbReference type="InterPro" id="IPR050189">
    <property type="entry name" value="MFS_Efflux_Transporters"/>
</dbReference>
<keyword evidence="3 6" id="KW-0812">Transmembrane</keyword>
<feature type="transmembrane region" description="Helical" evidence="6">
    <location>
        <begin position="341"/>
        <end position="362"/>
    </location>
</feature>
<evidence type="ECO:0000259" key="7">
    <source>
        <dbReference type="PROSITE" id="PS50850"/>
    </source>
</evidence>
<dbReference type="PROSITE" id="PS00216">
    <property type="entry name" value="SUGAR_TRANSPORT_1"/>
    <property type="match status" value="1"/>
</dbReference>
<dbReference type="PANTHER" id="PTHR43124">
    <property type="entry name" value="PURINE EFFLUX PUMP PBUE"/>
    <property type="match status" value="1"/>
</dbReference>
<comment type="caution">
    <text evidence="8">The sequence shown here is derived from an EMBL/GenBank/DDBJ whole genome shotgun (WGS) entry which is preliminary data.</text>
</comment>
<dbReference type="SUPFAM" id="SSF103473">
    <property type="entry name" value="MFS general substrate transporter"/>
    <property type="match status" value="1"/>
</dbReference>
<dbReference type="InterPro" id="IPR036259">
    <property type="entry name" value="MFS_trans_sf"/>
</dbReference>
<dbReference type="InterPro" id="IPR005829">
    <property type="entry name" value="Sugar_transporter_CS"/>
</dbReference>
<reference evidence="8 9" key="1">
    <citation type="submission" date="2015-03" db="EMBL/GenBank/DDBJ databases">
        <title>Caedibacter varicaedens, whole genome shotgun sequence.</title>
        <authorList>
            <person name="Suzuki H."/>
            <person name="Dapper A.L."/>
            <person name="Gibson A.K."/>
            <person name="Jackson C."/>
            <person name="Lee H."/>
            <person name="Pejaver V.R."/>
            <person name="Doak T."/>
            <person name="Lynch M."/>
        </authorList>
    </citation>
    <scope>NUCLEOTIDE SEQUENCE [LARGE SCALE GENOMIC DNA]</scope>
</reference>
<organism evidence="8 9">
    <name type="scientific">Caedimonas varicaedens</name>
    <dbReference type="NCBI Taxonomy" id="1629334"/>
    <lineage>
        <taxon>Bacteria</taxon>
        <taxon>Pseudomonadati</taxon>
        <taxon>Pseudomonadota</taxon>
        <taxon>Alphaproteobacteria</taxon>
        <taxon>Holosporales</taxon>
        <taxon>Caedimonadaceae</taxon>
        <taxon>Caedimonas</taxon>
    </lineage>
</organism>
<evidence type="ECO:0000256" key="1">
    <source>
        <dbReference type="ARBA" id="ARBA00004651"/>
    </source>
</evidence>
<feature type="transmembrane region" description="Helical" evidence="6">
    <location>
        <begin position="304"/>
        <end position="329"/>
    </location>
</feature>
<evidence type="ECO:0000256" key="6">
    <source>
        <dbReference type="SAM" id="Phobius"/>
    </source>
</evidence>
<dbReference type="Gene3D" id="1.20.1720.10">
    <property type="entry name" value="Multidrug resistance protein D"/>
    <property type="match status" value="1"/>
</dbReference>
<dbReference type="AlphaFoldDB" id="A0A0K8MDE2"/>
<dbReference type="Pfam" id="PF07690">
    <property type="entry name" value="MFS_1"/>
    <property type="match status" value="1"/>
</dbReference>
<proteinExistence type="predicted"/>
<name>A0A0K8MDE2_9PROT</name>
<dbReference type="InterPro" id="IPR020846">
    <property type="entry name" value="MFS_dom"/>
</dbReference>
<evidence type="ECO:0000256" key="5">
    <source>
        <dbReference type="ARBA" id="ARBA00023136"/>
    </source>
</evidence>
<feature type="transmembrane region" description="Helical" evidence="6">
    <location>
        <begin position="135"/>
        <end position="161"/>
    </location>
</feature>
<feature type="transmembrane region" description="Helical" evidence="6">
    <location>
        <begin position="102"/>
        <end position="123"/>
    </location>
</feature>
<dbReference type="GO" id="GO:0022857">
    <property type="term" value="F:transmembrane transporter activity"/>
    <property type="evidence" value="ECO:0007669"/>
    <property type="project" value="InterPro"/>
</dbReference>
<keyword evidence="9" id="KW-1185">Reference proteome</keyword>
<dbReference type="Proteomes" id="UP000036771">
    <property type="component" value="Unassembled WGS sequence"/>
</dbReference>
<dbReference type="OrthoDB" id="9800416at2"/>
<keyword evidence="2" id="KW-1003">Cell membrane</keyword>
<feature type="transmembrane region" description="Helical" evidence="6">
    <location>
        <begin position="249"/>
        <end position="270"/>
    </location>
</feature>
<dbReference type="GO" id="GO:0005886">
    <property type="term" value="C:plasma membrane"/>
    <property type="evidence" value="ECO:0007669"/>
    <property type="project" value="UniProtKB-SubCell"/>
</dbReference>
<dbReference type="PANTHER" id="PTHR43124:SF3">
    <property type="entry name" value="CHLORAMPHENICOL EFFLUX PUMP RV0191"/>
    <property type="match status" value="1"/>
</dbReference>
<keyword evidence="5 6" id="KW-0472">Membrane</keyword>
<feature type="transmembrane region" description="Helical" evidence="6">
    <location>
        <begin position="277"/>
        <end position="298"/>
    </location>
</feature>
<accession>A0A0K8MDE2</accession>